<evidence type="ECO:0000256" key="2">
    <source>
        <dbReference type="ARBA" id="ARBA00022692"/>
    </source>
</evidence>
<dbReference type="PANTHER" id="PTHR36985">
    <property type="entry name" value="TRANSLOCATION AND ASSEMBLY MODULE SUBUNIT TAMB"/>
    <property type="match status" value="1"/>
</dbReference>
<reference evidence="7 8" key="1">
    <citation type="submission" date="2013-08" db="EMBL/GenBank/DDBJ databases">
        <authorList>
            <person name="Durkin A.S."/>
            <person name="Haft D.R."/>
            <person name="McCorrison J."/>
            <person name="Torralba M."/>
            <person name="Gillis M."/>
            <person name="Haft D.H."/>
            <person name="Methe B."/>
            <person name="Sutton G."/>
            <person name="Nelson K.E."/>
        </authorList>
    </citation>
    <scope>NUCLEOTIDE SEQUENCE [LARGE SCALE GENOMIC DNA]</scope>
    <source>
        <strain evidence="7 8">F0068</strain>
    </source>
</reference>
<proteinExistence type="predicted"/>
<name>U2MAX7_9BACT</name>
<evidence type="ECO:0000313" key="8">
    <source>
        <dbReference type="Proteomes" id="UP000016600"/>
    </source>
</evidence>
<keyword evidence="4 5" id="KW-0472">Membrane</keyword>
<dbReference type="Proteomes" id="UP000016600">
    <property type="component" value="Unassembled WGS sequence"/>
</dbReference>
<dbReference type="RefSeq" id="WP_021584722.1">
    <property type="nucleotide sequence ID" value="NZ_AWET01000045.1"/>
</dbReference>
<evidence type="ECO:0000256" key="3">
    <source>
        <dbReference type="ARBA" id="ARBA00022989"/>
    </source>
</evidence>
<dbReference type="Pfam" id="PF04357">
    <property type="entry name" value="TamB"/>
    <property type="match status" value="1"/>
</dbReference>
<comment type="caution">
    <text evidence="7">The sequence shown here is derived from an EMBL/GenBank/DDBJ whole genome shotgun (WGS) entry which is preliminary data.</text>
</comment>
<evidence type="ECO:0000256" key="1">
    <source>
        <dbReference type="ARBA" id="ARBA00004167"/>
    </source>
</evidence>
<evidence type="ECO:0000256" key="4">
    <source>
        <dbReference type="ARBA" id="ARBA00023136"/>
    </source>
</evidence>
<comment type="subcellular location">
    <subcellularLocation>
        <location evidence="1">Membrane</location>
        <topology evidence="1">Single-pass membrane protein</topology>
    </subcellularLocation>
</comment>
<keyword evidence="3 5" id="KW-1133">Transmembrane helix</keyword>
<keyword evidence="8" id="KW-1185">Reference proteome</keyword>
<organism evidence="7 8">
    <name type="scientific">Hoylesella pleuritidis F0068</name>
    <dbReference type="NCBI Taxonomy" id="1081904"/>
    <lineage>
        <taxon>Bacteria</taxon>
        <taxon>Pseudomonadati</taxon>
        <taxon>Bacteroidota</taxon>
        <taxon>Bacteroidia</taxon>
        <taxon>Bacteroidales</taxon>
        <taxon>Prevotellaceae</taxon>
        <taxon>Hoylesella</taxon>
    </lineage>
</organism>
<dbReference type="PANTHER" id="PTHR36985:SF1">
    <property type="entry name" value="TRANSLOCATION AND ASSEMBLY MODULE SUBUNIT TAMB"/>
    <property type="match status" value="1"/>
</dbReference>
<feature type="domain" description="Translocation and assembly module TamB C-terminal" evidence="6">
    <location>
        <begin position="1011"/>
        <end position="1452"/>
    </location>
</feature>
<protein>
    <recommendedName>
        <fullName evidence="6">Translocation and assembly module TamB C-terminal domain-containing protein</fullName>
    </recommendedName>
</protein>
<evidence type="ECO:0000313" key="7">
    <source>
        <dbReference type="EMBL" id="ERJ98859.1"/>
    </source>
</evidence>
<feature type="transmembrane region" description="Helical" evidence="5">
    <location>
        <begin position="7"/>
        <end position="28"/>
    </location>
</feature>
<evidence type="ECO:0000256" key="5">
    <source>
        <dbReference type="SAM" id="Phobius"/>
    </source>
</evidence>
<evidence type="ECO:0000259" key="6">
    <source>
        <dbReference type="Pfam" id="PF04357"/>
    </source>
</evidence>
<keyword evidence="2 5" id="KW-0812">Transmembrane</keyword>
<dbReference type="GO" id="GO:0005886">
    <property type="term" value="C:plasma membrane"/>
    <property type="evidence" value="ECO:0007669"/>
    <property type="project" value="InterPro"/>
</dbReference>
<dbReference type="GO" id="GO:0009306">
    <property type="term" value="P:protein secretion"/>
    <property type="evidence" value="ECO:0007669"/>
    <property type="project" value="InterPro"/>
</dbReference>
<dbReference type="EMBL" id="AWET01000045">
    <property type="protein sequence ID" value="ERJ98859.1"/>
    <property type="molecule type" value="Genomic_DNA"/>
</dbReference>
<dbReference type="InterPro" id="IPR007452">
    <property type="entry name" value="TamB_C"/>
</dbReference>
<dbReference type="PATRIC" id="fig|1081904.3.peg.2182"/>
<accession>U2MAX7</accession>
<sequence>MKRLKHLINSVIWIIAGLYLFIILLLHIPAVQRAIGTEIGSLIANKLGTKVHIGRVDLGLMNRLIIDDLTVFDQKGKPLLRASRLSAKFDYLPLSQGRISISSAQIFGLRANLYQETAETKPNFQFVIDSLAPKDTTTSTPLDLRIRSLIIRHGAVKYDKWYIAQTSDIFSPAHLHLTNISSHVLLNIFRSDSLNINLKKLSFNESSGLQLRSLSFKIAANRQSASLKDFKLEMPASRVEVSDCNATYRLTDNKLEWPSLQYAANIKSSSVTPADFKWLMPQLKDFVHPLTVASSLSGTSTSVRINALNIGSNNGSLRLTANGSVGNWLLRPKWYAHISDLKMSAAGIKFIADNLGTRLNLPVIVTRLGNIHYRGEIGGYGTDIAARGVLQTDAGQANLMMGKHRQRFNAQIETQGLDLKRLLTNNHFGNVATRIAVDGTFHPNSLPTITARGTISKFEYNDYVYHNLSIDGSFHQGTFDGTFGMDDPNGQIDLKGRFNFISKTPSANLIATIRHLNPSRLNISHQWPGTTFDFNFAADFEGKTLNTAIGKIDLTDFSMKSESRTYALSAFKLKAINEGKARVLTLNSDFGNLTVNGKYDYTTLAQSFINLVGSKLPTLPGLPRLTKTVQNDFAVNATITRSDWLQQLFDIPLELRKPLHIEGNISDKTRELNLSLNVLDFSYDGKRYTGGNIRIKTPNDTLTAITRINKIGDDGHRFELNINASATDNKLSTSIAFDNHSNPHLRGVFNSRTHFFKTEVGISAARINVLPSDIMVGDTVWNVQPADITYSKNHLEVNDFTIAHHNQHIILSGLATQKTTDSLFVDLKEVNVNYILNLINFHSVEFSGLATGRAYIAGAFAKPQAAGRLTVDRFRFENGQMGILTANVALNNRDDQLDINAIANDGPLSQTLINGYVSPKHDRIDLTISARNTRATFLESFCGSFMRNVNVFATGDLRLYGPLSNINLAGDVTANGTVDISSLNTTYTLKNAVISLIPDEIRLMNDTIYDHQGHQGIVSGSLHHKSLRDLSFDIGVKANNLLALDLKGINGNSFYGTVFATGSCNIRGKSGEVNIDIDARSEKGSEVVYNTTNPDAISNGSFIHWKQTSIAPDTTAIEALQDKPTPPNEIDIPTDIRLNMLMNVTQDATLKLIMDAKTGDYITLNGNGVIRATYYNKGGLDMFGNYLVNHGIYKLTVQDVIKKDFRFKEGGTITFGGDPYNARLNLTAQYTVNGVSLSDLQIGRSFSNNNIRVNCQMKITGTPNTPKIDFGLDMPTINSDAKQMIYSLINSEEEMNQQVLYLLTIGRFYHQSSNNSYLDKNNQQSQTSLAMQSLLSGTLSQQINNVLSSVVNNTNWNFGANISTGDEGWNNAEYEGLLSGRLFNNRLLINGQFGYRDNPNATTSFIGDFDIRYLLFASGNLAIKVYNQTNDRYFTRNSLNTQGLGFIMKKDFNGWRDLFGIYRKRKTEKRKQRQK</sequence>
<gene>
    <name evidence="7" type="ORF">HMPREF1218_0751</name>
</gene>